<dbReference type="Proteomes" id="UP001183615">
    <property type="component" value="Unassembled WGS sequence"/>
</dbReference>
<evidence type="ECO:0000313" key="2">
    <source>
        <dbReference type="EMBL" id="MDT0443430.1"/>
    </source>
</evidence>
<sequence>MSGEPERIDPSGIPVFTGHLDTLAEKYAALRSDAEGIRGIGQAVDDQFQGLSGSYQAPEAADLLATTTPVRQRACAFADKLEMVALVLEIFAEEARPLIDRLDRLRGEAEAFVDGIGDGDDWRHDGDKTARNNELLREVSVTVAQFWEVERRAANNITLLVDGTTWVTDDGSGGAGMYGLSVEDMEQAGETPWGRAVEEKHHAWEVWHHAKSFVWDGIVVDGIWGTLTGIGTLVNPWSDDFGAAWQGLGKLATGVLVSSPAGLPLLGANQLLPDNPVSDWIDDSVEARVEMTQGLVAWDTWSEDPARAAGATTFNLLTLVGTAGAGTAASTAGAAARAARIAGTAGRYLDPTTPLINGISAAAGSLPRLSGLTSGLANATTIPATPLPDGAYLLPDGSRLPADFTAADLPPGISALDVSDGTVAIPRSDTPGLGAGGVIDPATGNIVYPDGTLTRPDGTVLQHADEAPGELPARTDSPELAAVGAHNGPGGVAAHLDQPTPGGAGGGGHIPGQRGGDSGTGGGGGGRYGNDGFAEPDATTVRQQVERANTDPSWFDEYYRSDGHRRSTAVADENGHMLPILSRDPNNPGQWIARSDVPPPVPPSFIGDGVTGNRSAASPETVGQLDEAAAGRRDAITADQAAELRLAEAEAAYAADPTPENRALLREAEATHTPAHREMTDRSENFGESAAALHAIPENYPGATRVEVSGAPANGTAQFDQIYRRTDGGYVVVEAKSSTETRLGARALPGGRRVSQGTRRYFEDILREMRRRGGSEAHLADELEFALLDGRLDYVLVQGRSSDTLYDGYHMRQFDIS</sequence>
<feature type="compositionally biased region" description="Gly residues" evidence="1">
    <location>
        <begin position="502"/>
        <end position="529"/>
    </location>
</feature>
<name>A0ABU2S710_9ACTN</name>
<comment type="caution">
    <text evidence="2">The sequence shown here is derived from an EMBL/GenBank/DDBJ whole genome shotgun (WGS) entry which is preliminary data.</text>
</comment>
<reference evidence="3" key="1">
    <citation type="submission" date="2023-07" db="EMBL/GenBank/DDBJ databases">
        <title>30 novel species of actinomycetes from the DSMZ collection.</title>
        <authorList>
            <person name="Nouioui I."/>
        </authorList>
    </citation>
    <scope>NUCLEOTIDE SEQUENCE [LARGE SCALE GENOMIC DNA]</scope>
    <source>
        <strain evidence="3">DSM 41886</strain>
    </source>
</reference>
<evidence type="ECO:0000256" key="1">
    <source>
        <dbReference type="SAM" id="MobiDB-lite"/>
    </source>
</evidence>
<proteinExistence type="predicted"/>
<evidence type="ECO:0000313" key="3">
    <source>
        <dbReference type="Proteomes" id="UP001183615"/>
    </source>
</evidence>
<dbReference type="CDD" id="cd20739">
    <property type="entry name" value="PoNe_DUF637"/>
    <property type="match status" value="1"/>
</dbReference>
<organism evidence="2 3">
    <name type="scientific">Streptomyces johnsoniae</name>
    <dbReference type="NCBI Taxonomy" id="3075532"/>
    <lineage>
        <taxon>Bacteria</taxon>
        <taxon>Bacillati</taxon>
        <taxon>Actinomycetota</taxon>
        <taxon>Actinomycetes</taxon>
        <taxon>Kitasatosporales</taxon>
        <taxon>Streptomycetaceae</taxon>
        <taxon>Streptomyces</taxon>
    </lineage>
</organism>
<dbReference type="EMBL" id="JAVREV010000006">
    <property type="protein sequence ID" value="MDT0443430.1"/>
    <property type="molecule type" value="Genomic_DNA"/>
</dbReference>
<accession>A0ABU2S710</accession>
<evidence type="ECO:0008006" key="4">
    <source>
        <dbReference type="Google" id="ProtNLM"/>
    </source>
</evidence>
<protein>
    <recommendedName>
        <fullName evidence="4">Tox-REase-7 domain-containing protein</fullName>
    </recommendedName>
</protein>
<feature type="region of interest" description="Disordered" evidence="1">
    <location>
        <begin position="484"/>
        <end position="535"/>
    </location>
</feature>
<gene>
    <name evidence="2" type="ORF">RM779_12605</name>
</gene>
<dbReference type="InterPro" id="IPR049762">
    <property type="entry name" value="PoNe_dom"/>
</dbReference>
<keyword evidence="3" id="KW-1185">Reference proteome</keyword>
<dbReference type="RefSeq" id="WP_311617781.1">
    <property type="nucleotide sequence ID" value="NZ_JAVREV010000006.1"/>
</dbReference>